<dbReference type="PANTHER" id="PTHR43630:SF2">
    <property type="entry name" value="GLYCOSYLTRANSFERASE"/>
    <property type="match status" value="1"/>
</dbReference>
<keyword evidence="1" id="KW-0802">TPR repeat</keyword>
<comment type="caution">
    <text evidence="3">The sequence shown here is derived from an EMBL/GenBank/DDBJ whole genome shotgun (WGS) entry which is preliminary data.</text>
</comment>
<feature type="repeat" description="TPR" evidence="1">
    <location>
        <begin position="213"/>
        <end position="246"/>
    </location>
</feature>
<dbReference type="InterPro" id="IPR029044">
    <property type="entry name" value="Nucleotide-diphossugar_trans"/>
</dbReference>
<dbReference type="PANTHER" id="PTHR43630">
    <property type="entry name" value="POLY-BETA-1,6-N-ACETYL-D-GLUCOSAMINE SYNTHASE"/>
    <property type="match status" value="1"/>
</dbReference>
<dbReference type="AlphaFoldDB" id="A0A2R6Y0F7"/>
<sequence length="344" mass="39352">MPDKPLLSLVMIARDEARSIARALQSARPWVDEMIVGDTGSTDPTPDIAHREGAHVIHIPWENDFARARNALIQNARGDWILSLDADEWIDTIEQHALHTLLADPNAIAYEVRIFHLLPRHIGSIQTASSAPHPTIQDTVLRLFRRDPRIVYSGRIHEDIHASLEKIAHPPLTLAPLTLFHDGYLPEVIEEKQKNRRNMELLKLALDDDPTNPRLIYALATEYFQQENYEQAVPLFKEALAKSSLHLGYTPDLVLKYIYALKMLNRIKEARYIAEQALRAYPDFPDLWLLYGEIILALGDVQETKRALETVIRSERVPARYPSHAQVKELAYTFYQRLLTDPSA</sequence>
<dbReference type="InterPro" id="IPR019734">
    <property type="entry name" value="TPR_rpt"/>
</dbReference>
<dbReference type="Pfam" id="PF14559">
    <property type="entry name" value="TPR_19"/>
    <property type="match status" value="1"/>
</dbReference>
<dbReference type="GO" id="GO:0016740">
    <property type="term" value="F:transferase activity"/>
    <property type="evidence" value="ECO:0007669"/>
    <property type="project" value="UniProtKB-KW"/>
</dbReference>
<dbReference type="PROSITE" id="PS50005">
    <property type="entry name" value="TPR"/>
    <property type="match status" value="1"/>
</dbReference>
<dbReference type="EMBL" id="PEBX01000041">
    <property type="protein sequence ID" value="PTQ56169.1"/>
    <property type="molecule type" value="Genomic_DNA"/>
</dbReference>
<feature type="domain" description="Glycosyltransferase 2-like" evidence="2">
    <location>
        <begin position="8"/>
        <end position="92"/>
    </location>
</feature>
<dbReference type="SUPFAM" id="SSF48452">
    <property type="entry name" value="TPR-like"/>
    <property type="match status" value="1"/>
</dbReference>
<name>A0A2R6Y0F7_9BACL</name>
<dbReference type="InterPro" id="IPR001173">
    <property type="entry name" value="Glyco_trans_2-like"/>
</dbReference>
<evidence type="ECO:0000256" key="1">
    <source>
        <dbReference type="PROSITE-ProRule" id="PRU00339"/>
    </source>
</evidence>
<dbReference type="CDD" id="cd02511">
    <property type="entry name" value="Beta4Glucosyltransferase"/>
    <property type="match status" value="1"/>
</dbReference>
<dbReference type="Gene3D" id="1.25.40.10">
    <property type="entry name" value="Tetratricopeptide repeat domain"/>
    <property type="match status" value="1"/>
</dbReference>
<evidence type="ECO:0000313" key="4">
    <source>
        <dbReference type="Proteomes" id="UP000244338"/>
    </source>
</evidence>
<proteinExistence type="predicted"/>
<dbReference type="Pfam" id="PF13432">
    <property type="entry name" value="TPR_16"/>
    <property type="match status" value="1"/>
</dbReference>
<evidence type="ECO:0000313" key="3">
    <source>
        <dbReference type="EMBL" id="PTQ56169.1"/>
    </source>
</evidence>
<keyword evidence="3" id="KW-0808">Transferase</keyword>
<dbReference type="InterPro" id="IPR011990">
    <property type="entry name" value="TPR-like_helical_dom_sf"/>
</dbReference>
<dbReference type="SUPFAM" id="SSF53448">
    <property type="entry name" value="Nucleotide-diphospho-sugar transferases"/>
    <property type="match status" value="1"/>
</dbReference>
<dbReference type="Gene3D" id="3.90.550.10">
    <property type="entry name" value="Spore Coat Polysaccharide Biosynthesis Protein SpsA, Chain A"/>
    <property type="match status" value="1"/>
</dbReference>
<organism evidence="3 4">
    <name type="scientific">Candidatus Carbonibacillus altaicus</name>
    <dbReference type="NCBI Taxonomy" id="2163959"/>
    <lineage>
        <taxon>Bacteria</taxon>
        <taxon>Bacillati</taxon>
        <taxon>Bacillota</taxon>
        <taxon>Bacilli</taxon>
        <taxon>Bacillales</taxon>
        <taxon>Candidatus Carbonibacillus</taxon>
    </lineage>
</organism>
<dbReference type="Proteomes" id="UP000244338">
    <property type="component" value="Unassembled WGS sequence"/>
</dbReference>
<evidence type="ECO:0000259" key="2">
    <source>
        <dbReference type="Pfam" id="PF00535"/>
    </source>
</evidence>
<protein>
    <submittedName>
        <fullName evidence="3">Putative glycosyltransferase 2 fused to TPR-repeat domain</fullName>
    </submittedName>
</protein>
<gene>
    <name evidence="3" type="ORF">BSOLF_0741</name>
</gene>
<accession>A0A2R6Y0F7</accession>
<dbReference type="Pfam" id="PF00535">
    <property type="entry name" value="Glycos_transf_2"/>
    <property type="match status" value="1"/>
</dbReference>
<reference evidence="4" key="1">
    <citation type="journal article" date="2018" name="Sci. Rep.">
        <title>Lignite coal burning seam in the remote Altai Mountains harbors a hydrogen-driven thermophilic microbial community.</title>
        <authorList>
            <person name="Kadnikov V.V."/>
            <person name="Mardanov A.V."/>
            <person name="Ivasenko D.A."/>
            <person name="Antsiferov D.V."/>
            <person name="Beletsky A.V."/>
            <person name="Karnachuk O.V."/>
            <person name="Ravin N.V."/>
        </authorList>
    </citation>
    <scope>NUCLEOTIDE SEQUENCE [LARGE SCALE GENOMIC DNA]</scope>
</reference>